<dbReference type="PANTHER" id="PTHR11085">
    <property type="entry name" value="NAD-DEPENDENT PROTEIN DEACYLASE SIRTUIN-5, MITOCHONDRIAL-RELATED"/>
    <property type="match status" value="1"/>
</dbReference>
<evidence type="ECO:0000256" key="1">
    <source>
        <dbReference type="ARBA" id="ARBA00012928"/>
    </source>
</evidence>
<evidence type="ECO:0000259" key="5">
    <source>
        <dbReference type="PROSITE" id="PS50305"/>
    </source>
</evidence>
<dbReference type="InterPro" id="IPR026591">
    <property type="entry name" value="Sirtuin_cat_small_dom_sf"/>
</dbReference>
<evidence type="ECO:0000256" key="2">
    <source>
        <dbReference type="ARBA" id="ARBA00022679"/>
    </source>
</evidence>
<dbReference type="NCBIfam" id="NF001753">
    <property type="entry name" value="PRK00481.1-3"/>
    <property type="match status" value="1"/>
</dbReference>
<dbReference type="Pfam" id="PF02146">
    <property type="entry name" value="SIR2"/>
    <property type="match status" value="1"/>
</dbReference>
<dbReference type="InterPro" id="IPR026590">
    <property type="entry name" value="Ssirtuin_cat_dom"/>
</dbReference>
<feature type="binding site" evidence="4">
    <location>
        <position position="144"/>
    </location>
    <ligand>
        <name>Zn(2+)</name>
        <dbReference type="ChEBI" id="CHEBI:29105"/>
    </ligand>
</feature>
<proteinExistence type="predicted"/>
<dbReference type="NCBIfam" id="NF001752">
    <property type="entry name" value="PRK00481.1-1"/>
    <property type="match status" value="1"/>
</dbReference>
<dbReference type="InterPro" id="IPR003000">
    <property type="entry name" value="Sirtuin"/>
</dbReference>
<keyword evidence="7" id="KW-1185">Reference proteome</keyword>
<keyword evidence="2" id="KW-0808">Transferase</keyword>
<dbReference type="Proteomes" id="UP000199516">
    <property type="component" value="Unassembled WGS sequence"/>
</dbReference>
<dbReference type="PANTHER" id="PTHR11085:SF10">
    <property type="entry name" value="NAD-DEPENDENT PROTEIN DEACYLASE SIRTUIN-5, MITOCHONDRIAL-RELATED"/>
    <property type="match status" value="1"/>
</dbReference>
<dbReference type="InterPro" id="IPR050134">
    <property type="entry name" value="NAD-dep_sirtuin_deacylases"/>
</dbReference>
<gene>
    <name evidence="6" type="ORF">SAMN05192532_10512</name>
</gene>
<dbReference type="GO" id="GO:0070403">
    <property type="term" value="F:NAD+ binding"/>
    <property type="evidence" value="ECO:0007669"/>
    <property type="project" value="InterPro"/>
</dbReference>
<accession>A0A1I2E0R8</accession>
<evidence type="ECO:0000256" key="3">
    <source>
        <dbReference type="ARBA" id="ARBA00023027"/>
    </source>
</evidence>
<evidence type="ECO:0000256" key="4">
    <source>
        <dbReference type="PROSITE-ProRule" id="PRU00236"/>
    </source>
</evidence>
<dbReference type="Gene3D" id="3.40.50.1220">
    <property type="entry name" value="TPP-binding domain"/>
    <property type="match status" value="1"/>
</dbReference>
<feature type="active site" description="Proton acceptor" evidence="4">
    <location>
        <position position="117"/>
    </location>
</feature>
<dbReference type="InterPro" id="IPR029035">
    <property type="entry name" value="DHS-like_NAD/FAD-binding_dom"/>
</dbReference>
<evidence type="ECO:0000313" key="6">
    <source>
        <dbReference type="EMBL" id="SFE86183.1"/>
    </source>
</evidence>
<feature type="domain" description="Deacetylase sirtuin-type" evidence="5">
    <location>
        <begin position="1"/>
        <end position="242"/>
    </location>
</feature>
<sequence>MNEQILADWLKNSQYTVIMSGAGMSTESGLPDFRSQNGLWKEKDPSRLASIEAMKYHHDDFLSFYRYRLQELEKVKPNAGHRLLAEWENQGIIKSVITQNVDGLHQKAGSKNIAELHGAIHKIKCHQCSTFHEKERFFEGTALCPNCGGFLRPNVILFGEMLPQQALLFSEKEATHAELFIVLGSSLSVTPAATLPLLAKQNNAKLVIINRTETELDGIADLLIHEKTIGEVLSETAIYLNN</sequence>
<dbReference type="AlphaFoldDB" id="A0A1I2E0R8"/>
<name>A0A1I2E0R8_9BACI</name>
<dbReference type="SUPFAM" id="SSF52467">
    <property type="entry name" value="DHS-like NAD/FAD-binding domain"/>
    <property type="match status" value="1"/>
</dbReference>
<dbReference type="EC" id="2.3.1.286" evidence="1"/>
<reference evidence="6 7" key="1">
    <citation type="submission" date="2016-10" db="EMBL/GenBank/DDBJ databases">
        <authorList>
            <person name="de Groot N.N."/>
        </authorList>
    </citation>
    <scope>NUCLEOTIDE SEQUENCE [LARGE SCALE GENOMIC DNA]</scope>
    <source>
        <strain evidence="6 7">DSM 23995</strain>
    </source>
</reference>
<dbReference type="RefSeq" id="WP_245757888.1">
    <property type="nucleotide sequence ID" value="NZ_FONT01000005.1"/>
</dbReference>
<dbReference type="GO" id="GO:0046872">
    <property type="term" value="F:metal ion binding"/>
    <property type="evidence" value="ECO:0007669"/>
    <property type="project" value="UniProtKB-KW"/>
</dbReference>
<dbReference type="PROSITE" id="PS50305">
    <property type="entry name" value="SIRTUIN"/>
    <property type="match status" value="1"/>
</dbReference>
<dbReference type="Gene3D" id="3.30.1600.10">
    <property type="entry name" value="SIR2/SIRT2 'Small Domain"/>
    <property type="match status" value="1"/>
</dbReference>
<feature type="binding site" evidence="4">
    <location>
        <position position="125"/>
    </location>
    <ligand>
        <name>Zn(2+)</name>
        <dbReference type="ChEBI" id="CHEBI:29105"/>
    </ligand>
</feature>
<protein>
    <recommendedName>
        <fullName evidence="1">protein acetyllysine N-acetyltransferase</fullName>
        <ecNumber evidence="1">2.3.1.286</ecNumber>
    </recommendedName>
</protein>
<dbReference type="GO" id="GO:0017136">
    <property type="term" value="F:histone deacetylase activity, NAD-dependent"/>
    <property type="evidence" value="ECO:0007669"/>
    <property type="project" value="TreeGrafter"/>
</dbReference>
<dbReference type="EMBL" id="FONT01000005">
    <property type="protein sequence ID" value="SFE86183.1"/>
    <property type="molecule type" value="Genomic_DNA"/>
</dbReference>
<dbReference type="STRING" id="930128.SAMN05192532_10512"/>
<feature type="binding site" evidence="4">
    <location>
        <position position="128"/>
    </location>
    <ligand>
        <name>Zn(2+)</name>
        <dbReference type="ChEBI" id="CHEBI:29105"/>
    </ligand>
</feature>
<organism evidence="6 7">
    <name type="scientific">Alteribacillus iranensis</name>
    <dbReference type="NCBI Taxonomy" id="930128"/>
    <lineage>
        <taxon>Bacteria</taxon>
        <taxon>Bacillati</taxon>
        <taxon>Bacillota</taxon>
        <taxon>Bacilli</taxon>
        <taxon>Bacillales</taxon>
        <taxon>Bacillaceae</taxon>
        <taxon>Alteribacillus</taxon>
    </lineage>
</organism>
<keyword evidence="4" id="KW-0862">Zinc</keyword>
<feature type="binding site" evidence="4">
    <location>
        <position position="147"/>
    </location>
    <ligand>
        <name>Zn(2+)</name>
        <dbReference type="ChEBI" id="CHEBI:29105"/>
    </ligand>
</feature>
<keyword evidence="3" id="KW-0520">NAD</keyword>
<evidence type="ECO:0000313" key="7">
    <source>
        <dbReference type="Proteomes" id="UP000199516"/>
    </source>
</evidence>
<keyword evidence="4" id="KW-0479">Metal-binding</keyword>